<feature type="compositionally biased region" description="Low complexity" evidence="1">
    <location>
        <begin position="114"/>
        <end position="125"/>
    </location>
</feature>
<reference evidence="3" key="1">
    <citation type="journal article" date="2023" name="Science">
        <title>Elucidation of the pathway for biosynthesis of saponin adjuvants from the soapbark tree.</title>
        <authorList>
            <person name="Reed J."/>
            <person name="Orme A."/>
            <person name="El-Demerdash A."/>
            <person name="Owen C."/>
            <person name="Martin L.B.B."/>
            <person name="Misra R.C."/>
            <person name="Kikuchi S."/>
            <person name="Rejzek M."/>
            <person name="Martin A.C."/>
            <person name="Harkess A."/>
            <person name="Leebens-Mack J."/>
            <person name="Louveau T."/>
            <person name="Stephenson M.J."/>
            <person name="Osbourn A."/>
        </authorList>
    </citation>
    <scope>NUCLEOTIDE SEQUENCE</scope>
    <source>
        <strain evidence="3">S10</strain>
    </source>
</reference>
<dbReference type="PANTHER" id="PTHR37233:SF2">
    <property type="entry name" value="TRANSMEMBRANE PROTEIN"/>
    <property type="match status" value="1"/>
</dbReference>
<organism evidence="3 4">
    <name type="scientific">Quillaja saponaria</name>
    <name type="common">Soap bark tree</name>
    <dbReference type="NCBI Taxonomy" id="32244"/>
    <lineage>
        <taxon>Eukaryota</taxon>
        <taxon>Viridiplantae</taxon>
        <taxon>Streptophyta</taxon>
        <taxon>Embryophyta</taxon>
        <taxon>Tracheophyta</taxon>
        <taxon>Spermatophyta</taxon>
        <taxon>Magnoliopsida</taxon>
        <taxon>eudicotyledons</taxon>
        <taxon>Gunneridae</taxon>
        <taxon>Pentapetalae</taxon>
        <taxon>rosids</taxon>
        <taxon>fabids</taxon>
        <taxon>Fabales</taxon>
        <taxon>Quillajaceae</taxon>
        <taxon>Quillaja</taxon>
    </lineage>
</organism>
<name>A0AAD7LKI3_QUISA</name>
<feature type="compositionally biased region" description="Basic and acidic residues" evidence="1">
    <location>
        <begin position="170"/>
        <end position="182"/>
    </location>
</feature>
<keyword evidence="2" id="KW-0812">Transmembrane</keyword>
<protein>
    <submittedName>
        <fullName evidence="3">Differentiation-associated protein 1, putative isoform 1</fullName>
    </submittedName>
</protein>
<evidence type="ECO:0000313" key="4">
    <source>
        <dbReference type="Proteomes" id="UP001163823"/>
    </source>
</evidence>
<comment type="caution">
    <text evidence="3">The sequence shown here is derived from an EMBL/GenBank/DDBJ whole genome shotgun (WGS) entry which is preliminary data.</text>
</comment>
<dbReference type="EMBL" id="JARAOO010000008">
    <property type="protein sequence ID" value="KAJ7959632.1"/>
    <property type="molecule type" value="Genomic_DNA"/>
</dbReference>
<feature type="region of interest" description="Disordered" evidence="1">
    <location>
        <begin position="170"/>
        <end position="200"/>
    </location>
</feature>
<accession>A0AAD7LKI3</accession>
<feature type="compositionally biased region" description="Polar residues" evidence="1">
    <location>
        <begin position="88"/>
        <end position="108"/>
    </location>
</feature>
<evidence type="ECO:0000256" key="2">
    <source>
        <dbReference type="SAM" id="Phobius"/>
    </source>
</evidence>
<evidence type="ECO:0000256" key="1">
    <source>
        <dbReference type="SAM" id="MobiDB-lite"/>
    </source>
</evidence>
<dbReference type="Proteomes" id="UP001163823">
    <property type="component" value="Chromosome 8"/>
</dbReference>
<feature type="transmembrane region" description="Helical" evidence="2">
    <location>
        <begin position="219"/>
        <end position="241"/>
    </location>
</feature>
<keyword evidence="4" id="KW-1185">Reference proteome</keyword>
<evidence type="ECO:0000313" key="3">
    <source>
        <dbReference type="EMBL" id="KAJ7959632.1"/>
    </source>
</evidence>
<dbReference type="PANTHER" id="PTHR37233">
    <property type="entry name" value="TRANSMEMBRANE PROTEIN"/>
    <property type="match status" value="1"/>
</dbReference>
<feature type="compositionally biased region" description="Polar residues" evidence="1">
    <location>
        <begin position="126"/>
        <end position="141"/>
    </location>
</feature>
<dbReference type="GO" id="GO:0009535">
    <property type="term" value="C:chloroplast thylakoid membrane"/>
    <property type="evidence" value="ECO:0007669"/>
    <property type="project" value="TreeGrafter"/>
</dbReference>
<sequence length="251" mass="27598">MAISLNTVIGFNSMKLQVRYQNVARSPAGASLQKTIQSTSCLVTSGSRVLRKEKRWGLCLSMADSDQLAADTSGRGTGNGERSLADDQLSNVNPPVFESSSGDGQFQANVDVESTTSKDTISSTDQKQGSAESTYSQSVNKRSLTARERLRAARVLSRYTESKETKSDTGSKFLDALKESDRGKKRSRLPEAPTNLFDDSKRGMPKQGLTFQFPGGFDLFVIVFSFVFISTVMFATTYFVWKVGAIHFNEY</sequence>
<keyword evidence="2" id="KW-0472">Membrane</keyword>
<dbReference type="AlphaFoldDB" id="A0AAD7LKI3"/>
<gene>
    <name evidence="3" type="ORF">O6P43_020185</name>
</gene>
<keyword evidence="2" id="KW-1133">Transmembrane helix</keyword>
<feature type="region of interest" description="Disordered" evidence="1">
    <location>
        <begin position="68"/>
        <end position="141"/>
    </location>
</feature>
<proteinExistence type="predicted"/>